<evidence type="ECO:0000313" key="3">
    <source>
        <dbReference type="Proteomes" id="UP000235392"/>
    </source>
</evidence>
<gene>
    <name evidence="2" type="ORF">PCASD_17571</name>
</gene>
<accession>A0A2N5U5V9</accession>
<dbReference type="EMBL" id="PGCI01000227">
    <property type="protein sequence ID" value="PLW33131.1"/>
    <property type="molecule type" value="Genomic_DNA"/>
</dbReference>
<feature type="compositionally biased region" description="Polar residues" evidence="1">
    <location>
        <begin position="153"/>
        <end position="162"/>
    </location>
</feature>
<name>A0A2N5U5V9_9BASI</name>
<dbReference type="AlphaFoldDB" id="A0A2N5U5V9"/>
<evidence type="ECO:0000313" key="2">
    <source>
        <dbReference type="EMBL" id="PLW33131.1"/>
    </source>
</evidence>
<comment type="caution">
    <text evidence="2">The sequence shown here is derived from an EMBL/GenBank/DDBJ whole genome shotgun (WGS) entry which is preliminary data.</text>
</comment>
<dbReference type="Proteomes" id="UP000235392">
    <property type="component" value="Unassembled WGS sequence"/>
</dbReference>
<sequence>MRREGFCAGFQYDLAVRANAFQCDMIRSDTLVFADVSKYRKEIAYEMLAKAQRDNEIGHINNPYLPGGNKRISTPTPEQRNRHPTNPTRTTTKVKGRTMANNRSRTGGRNHTNPAGRETTMTTGDAAEEETDNIGTGTKSLTDKSETMMIGQETASKGTKPNSPRLRIPRSRKGKRRYPE</sequence>
<feature type="compositionally biased region" description="Polar residues" evidence="1">
    <location>
        <begin position="99"/>
        <end position="123"/>
    </location>
</feature>
<protein>
    <submittedName>
        <fullName evidence="2">Uncharacterized protein</fullName>
    </submittedName>
</protein>
<feature type="compositionally biased region" description="Basic residues" evidence="1">
    <location>
        <begin position="167"/>
        <end position="180"/>
    </location>
</feature>
<organism evidence="2 3">
    <name type="scientific">Puccinia coronata f. sp. avenae</name>
    <dbReference type="NCBI Taxonomy" id="200324"/>
    <lineage>
        <taxon>Eukaryota</taxon>
        <taxon>Fungi</taxon>
        <taxon>Dikarya</taxon>
        <taxon>Basidiomycota</taxon>
        <taxon>Pucciniomycotina</taxon>
        <taxon>Pucciniomycetes</taxon>
        <taxon>Pucciniales</taxon>
        <taxon>Pucciniaceae</taxon>
        <taxon>Puccinia</taxon>
    </lineage>
</organism>
<feature type="region of interest" description="Disordered" evidence="1">
    <location>
        <begin position="58"/>
        <end position="180"/>
    </location>
</feature>
<reference evidence="2 3" key="1">
    <citation type="submission" date="2017-11" db="EMBL/GenBank/DDBJ databases">
        <title>De novo assembly and phasing of dikaryotic genomes from two isolates of Puccinia coronata f. sp. avenae, the causal agent of oat crown rust.</title>
        <authorList>
            <person name="Miller M.E."/>
            <person name="Zhang Y."/>
            <person name="Omidvar V."/>
            <person name="Sperschneider J."/>
            <person name="Schwessinger B."/>
            <person name="Raley C."/>
            <person name="Palmer J.M."/>
            <person name="Garnica D."/>
            <person name="Upadhyaya N."/>
            <person name="Rathjen J."/>
            <person name="Taylor J.M."/>
            <person name="Park R.F."/>
            <person name="Dodds P.N."/>
            <person name="Hirsch C.D."/>
            <person name="Kianian S.F."/>
            <person name="Figueroa M."/>
        </authorList>
    </citation>
    <scope>NUCLEOTIDE SEQUENCE [LARGE SCALE GENOMIC DNA]</scope>
    <source>
        <strain evidence="2">12SD80</strain>
    </source>
</reference>
<evidence type="ECO:0000256" key="1">
    <source>
        <dbReference type="SAM" id="MobiDB-lite"/>
    </source>
</evidence>
<proteinExistence type="predicted"/>